<evidence type="ECO:0000259" key="1">
    <source>
        <dbReference type="Pfam" id="PF09820"/>
    </source>
</evidence>
<name>A0ABW2FCY4_9BACL</name>
<sequence length="129" mass="15347">MWQQGERYQKEQGKYPVIVLTMKSLKMNTWQNNYSRICTLLATEIERHSYLYEKGTLSSYDNYVITKILNRTADEAEYGGSLELLSRLLHAYHGQEVIILIDEYDTLLNEAYINGFYDEAIRWSYEEWP</sequence>
<gene>
    <name evidence="2" type="ORF">ACFQMJ_20820</name>
</gene>
<evidence type="ECO:0000313" key="2">
    <source>
        <dbReference type="EMBL" id="MFC7150986.1"/>
    </source>
</evidence>
<protein>
    <submittedName>
        <fullName evidence="2">AAA family ATPase</fullName>
    </submittedName>
</protein>
<feature type="domain" description="AAA-ATPase-like" evidence="1">
    <location>
        <begin position="4"/>
        <end position="119"/>
    </location>
</feature>
<dbReference type="PANTHER" id="PTHR34825:SF1">
    <property type="entry name" value="AAA-ATPASE-LIKE DOMAIN-CONTAINING PROTEIN"/>
    <property type="match status" value="1"/>
</dbReference>
<keyword evidence="3" id="KW-1185">Reference proteome</keyword>
<dbReference type="PANTHER" id="PTHR34825">
    <property type="entry name" value="CONSERVED PROTEIN, WITH A WEAK D-GALACTARATE DEHYDRATASE/ALTRONATE HYDROLASE DOMAIN"/>
    <property type="match status" value="1"/>
</dbReference>
<dbReference type="InterPro" id="IPR018631">
    <property type="entry name" value="AAA-ATPase-like_dom"/>
</dbReference>
<reference evidence="3" key="1">
    <citation type="journal article" date="2019" name="Int. J. Syst. Evol. Microbiol.">
        <title>The Global Catalogue of Microorganisms (GCM) 10K type strain sequencing project: providing services to taxonomists for standard genome sequencing and annotation.</title>
        <authorList>
            <consortium name="The Broad Institute Genomics Platform"/>
            <consortium name="The Broad Institute Genome Sequencing Center for Infectious Disease"/>
            <person name="Wu L."/>
            <person name="Ma J."/>
        </authorList>
    </citation>
    <scope>NUCLEOTIDE SEQUENCE [LARGE SCALE GENOMIC DNA]</scope>
    <source>
        <strain evidence="3">KCTC 12907</strain>
    </source>
</reference>
<organism evidence="2 3">
    <name type="scientific">Cohnella cellulosilytica</name>
    <dbReference type="NCBI Taxonomy" id="986710"/>
    <lineage>
        <taxon>Bacteria</taxon>
        <taxon>Bacillati</taxon>
        <taxon>Bacillota</taxon>
        <taxon>Bacilli</taxon>
        <taxon>Bacillales</taxon>
        <taxon>Paenibacillaceae</taxon>
        <taxon>Cohnella</taxon>
    </lineage>
</organism>
<dbReference type="EMBL" id="JBHTAI010000013">
    <property type="protein sequence ID" value="MFC7150986.1"/>
    <property type="molecule type" value="Genomic_DNA"/>
</dbReference>
<dbReference type="Pfam" id="PF09820">
    <property type="entry name" value="AAA-ATPase_like"/>
    <property type="match status" value="1"/>
</dbReference>
<evidence type="ECO:0000313" key="3">
    <source>
        <dbReference type="Proteomes" id="UP001596378"/>
    </source>
</evidence>
<dbReference type="Proteomes" id="UP001596378">
    <property type="component" value="Unassembled WGS sequence"/>
</dbReference>
<proteinExistence type="predicted"/>
<accession>A0ABW2FCY4</accession>
<comment type="caution">
    <text evidence="2">The sequence shown here is derived from an EMBL/GenBank/DDBJ whole genome shotgun (WGS) entry which is preliminary data.</text>
</comment>